<name>A0A6C0L5L2_9ZZZZ</name>
<proteinExistence type="predicted"/>
<protein>
    <submittedName>
        <fullName evidence="1">Uncharacterized protein</fullName>
    </submittedName>
</protein>
<dbReference type="AlphaFoldDB" id="A0A6C0L5L2"/>
<sequence length="158" mass="17958">MSCVCPEPCDICFGLTPAVQRLHPPLPESDDEEPSFVSSMHRVPTATSMSEDYIPLPPYPSNDNCITVTSELKSEESWLMYRKQIGYLSKFPHITAEAECILDCFLLRDYMPTSVERLIGSIQQMKKAEPSNLFARSLEDSVRWHLTQMEKAGLIEIE</sequence>
<accession>A0A6C0L5L2</accession>
<organism evidence="1">
    <name type="scientific">viral metagenome</name>
    <dbReference type="NCBI Taxonomy" id="1070528"/>
    <lineage>
        <taxon>unclassified sequences</taxon>
        <taxon>metagenomes</taxon>
        <taxon>organismal metagenomes</taxon>
    </lineage>
</organism>
<evidence type="ECO:0000313" key="1">
    <source>
        <dbReference type="EMBL" id="QHU26239.1"/>
    </source>
</evidence>
<reference evidence="1" key="1">
    <citation type="journal article" date="2020" name="Nature">
        <title>Giant virus diversity and host interactions through global metagenomics.</title>
        <authorList>
            <person name="Schulz F."/>
            <person name="Roux S."/>
            <person name="Paez-Espino D."/>
            <person name="Jungbluth S."/>
            <person name="Walsh D.A."/>
            <person name="Denef V.J."/>
            <person name="McMahon K.D."/>
            <person name="Konstantinidis K.T."/>
            <person name="Eloe-Fadrosh E.A."/>
            <person name="Kyrpides N.C."/>
            <person name="Woyke T."/>
        </authorList>
    </citation>
    <scope>NUCLEOTIDE SEQUENCE</scope>
    <source>
        <strain evidence="1">GVMAG-M-3300027759-16</strain>
    </source>
</reference>
<dbReference type="EMBL" id="MN740437">
    <property type="protein sequence ID" value="QHU26239.1"/>
    <property type="molecule type" value="Genomic_DNA"/>
</dbReference>